<keyword evidence="1" id="KW-0614">Plasmid</keyword>
<dbReference type="KEGG" id="bid:Bind_3744"/>
<dbReference type="EMBL" id="CP001017">
    <property type="protein sequence ID" value="ACB97294.1"/>
    <property type="molecule type" value="Genomic_DNA"/>
</dbReference>
<dbReference type="HOGENOM" id="CLU_165950_0_0_5"/>
<name>B2IL94_BEII9</name>
<keyword evidence="2" id="KW-1185">Reference proteome</keyword>
<gene>
    <name evidence="1" type="ordered locus">Bind_3744</name>
</gene>
<accession>B2IL94</accession>
<dbReference type="AlphaFoldDB" id="B2IL94"/>
<organism evidence="1 2">
    <name type="scientific">Beijerinckia indica subsp. indica (strain ATCC 9039 / DSM 1715 / NCIMB 8712)</name>
    <dbReference type="NCBI Taxonomy" id="395963"/>
    <lineage>
        <taxon>Bacteria</taxon>
        <taxon>Pseudomonadati</taxon>
        <taxon>Pseudomonadota</taxon>
        <taxon>Alphaproteobacteria</taxon>
        <taxon>Hyphomicrobiales</taxon>
        <taxon>Beijerinckiaceae</taxon>
        <taxon>Beijerinckia</taxon>
    </lineage>
</organism>
<reference evidence="1 2" key="1">
    <citation type="submission" date="2008-03" db="EMBL/GenBank/DDBJ databases">
        <title>Complete sequence of plasmid1 of Beijerinckia indica subsp. indica ATCC 9039.</title>
        <authorList>
            <consortium name="US DOE Joint Genome Institute"/>
            <person name="Copeland A."/>
            <person name="Lucas S."/>
            <person name="Lapidus A."/>
            <person name="Glavina del Rio T."/>
            <person name="Dalin E."/>
            <person name="Tice H."/>
            <person name="Bruce D."/>
            <person name="Goodwin L."/>
            <person name="Pitluck S."/>
            <person name="LaButti K."/>
            <person name="Schmutz J."/>
            <person name="Larimer F."/>
            <person name="Land M."/>
            <person name="Hauser L."/>
            <person name="Kyrpides N."/>
            <person name="Mikhailova N."/>
            <person name="Dunfield P.F."/>
            <person name="Dedysh S.N."/>
            <person name="Liesack W."/>
            <person name="Saw J.H."/>
            <person name="Alam M."/>
            <person name="Chen Y."/>
            <person name="Murrell J.C."/>
            <person name="Richardson P."/>
        </authorList>
    </citation>
    <scope>NUCLEOTIDE SEQUENCE [LARGE SCALE GENOMIC DNA]</scope>
    <source>
        <strain evidence="2">ATCC 9039 / DSM 1715 / NCIMB 8712</strain>
        <plasmid evidence="1 2">pBIND01</plasmid>
    </source>
</reference>
<protein>
    <submittedName>
        <fullName evidence="1">Uncharacterized protein</fullName>
    </submittedName>
</protein>
<geneLocation type="plasmid" evidence="1 2">
    <name>pBIND01</name>
</geneLocation>
<evidence type="ECO:0000313" key="1">
    <source>
        <dbReference type="EMBL" id="ACB97294.1"/>
    </source>
</evidence>
<sequence>MTEAVKHRFPNRRESTSIPFEAEGVHWIVSYSRLPNDKVGEFFIACNKPGSKIEANIRDAVIGVSIGLQYGMPLEVVHAAMNADEDGSPASVVGRAIALVIDDMQSHAEEQILLASQAAE</sequence>
<evidence type="ECO:0000313" key="2">
    <source>
        <dbReference type="Proteomes" id="UP000001695"/>
    </source>
</evidence>
<dbReference type="Proteomes" id="UP000001695">
    <property type="component" value="Plasmid pBIND01"/>
</dbReference>
<dbReference type="OrthoDB" id="8020873at2"/>
<proteinExistence type="predicted"/>
<dbReference type="RefSeq" id="WP_012382907.1">
    <property type="nucleotide sequence ID" value="NC_010580.1"/>
</dbReference>